<gene>
    <name evidence="2" type="primary">ga08749</name>
    <name evidence="2" type="ORF">PR202_ga08749</name>
</gene>
<dbReference type="Proteomes" id="UP001054889">
    <property type="component" value="Unassembled WGS sequence"/>
</dbReference>
<evidence type="ECO:0000313" key="3">
    <source>
        <dbReference type="Proteomes" id="UP001054889"/>
    </source>
</evidence>
<feature type="compositionally biased region" description="Low complexity" evidence="1">
    <location>
        <begin position="168"/>
        <end position="200"/>
    </location>
</feature>
<dbReference type="AlphaFoldDB" id="A0AAV5C103"/>
<feature type="compositionally biased region" description="Low complexity" evidence="1">
    <location>
        <begin position="85"/>
        <end position="96"/>
    </location>
</feature>
<proteinExistence type="predicted"/>
<evidence type="ECO:0000313" key="2">
    <source>
        <dbReference type="EMBL" id="GJM92293.1"/>
    </source>
</evidence>
<evidence type="ECO:0000256" key="1">
    <source>
        <dbReference type="SAM" id="MobiDB-lite"/>
    </source>
</evidence>
<comment type="caution">
    <text evidence="2">The sequence shown here is derived from an EMBL/GenBank/DDBJ whole genome shotgun (WGS) entry which is preliminary data.</text>
</comment>
<feature type="region of interest" description="Disordered" evidence="1">
    <location>
        <begin position="1"/>
        <end position="200"/>
    </location>
</feature>
<accession>A0AAV5C103</accession>
<name>A0AAV5C103_ELECO</name>
<organism evidence="2 3">
    <name type="scientific">Eleusine coracana subsp. coracana</name>
    <dbReference type="NCBI Taxonomy" id="191504"/>
    <lineage>
        <taxon>Eukaryota</taxon>
        <taxon>Viridiplantae</taxon>
        <taxon>Streptophyta</taxon>
        <taxon>Embryophyta</taxon>
        <taxon>Tracheophyta</taxon>
        <taxon>Spermatophyta</taxon>
        <taxon>Magnoliopsida</taxon>
        <taxon>Liliopsida</taxon>
        <taxon>Poales</taxon>
        <taxon>Poaceae</taxon>
        <taxon>PACMAD clade</taxon>
        <taxon>Chloridoideae</taxon>
        <taxon>Cynodonteae</taxon>
        <taxon>Eleusininae</taxon>
        <taxon>Eleusine</taxon>
    </lineage>
</organism>
<reference evidence="2" key="1">
    <citation type="journal article" date="2018" name="DNA Res.">
        <title>Multiple hybrid de novo genome assembly of finger millet, an orphan allotetraploid crop.</title>
        <authorList>
            <person name="Hatakeyama M."/>
            <person name="Aluri S."/>
            <person name="Balachadran M.T."/>
            <person name="Sivarajan S.R."/>
            <person name="Patrignani A."/>
            <person name="Gruter S."/>
            <person name="Poveda L."/>
            <person name="Shimizu-Inatsugi R."/>
            <person name="Baeten J."/>
            <person name="Francoijs K.J."/>
            <person name="Nataraja K.N."/>
            <person name="Reddy Y.A.N."/>
            <person name="Phadnis S."/>
            <person name="Ravikumar R.L."/>
            <person name="Schlapbach R."/>
            <person name="Sreeman S.M."/>
            <person name="Shimizu K.K."/>
        </authorList>
    </citation>
    <scope>NUCLEOTIDE SEQUENCE</scope>
</reference>
<keyword evidence="3" id="KW-1185">Reference proteome</keyword>
<dbReference type="EMBL" id="BQKI01000004">
    <property type="protein sequence ID" value="GJM92293.1"/>
    <property type="molecule type" value="Genomic_DNA"/>
</dbReference>
<sequence>METCGSKGTGRARAPGSWTTRGEPEAFVSCTQPPAAAAVSKPGQIETAEGGGRGGGGGGTVRVGHEAGEQPGGGAAVPEQRRDPGALPAAAAVLPHLRGHGGCGGGGTRISPEPPYARWSAPPSVRPLDSQEVSPDDSAEKNRLTGGGADSRVTESAIAARSEPGAERSAPGRGDAPPAAASPRAKASGGSWRSIGRSRK</sequence>
<protein>
    <submittedName>
        <fullName evidence="2">Uncharacterized protein</fullName>
    </submittedName>
</protein>
<reference evidence="2" key="2">
    <citation type="submission" date="2021-12" db="EMBL/GenBank/DDBJ databases">
        <title>Resequencing data analysis of finger millet.</title>
        <authorList>
            <person name="Hatakeyama M."/>
            <person name="Aluri S."/>
            <person name="Balachadran M.T."/>
            <person name="Sivarajan S.R."/>
            <person name="Poveda L."/>
            <person name="Shimizu-Inatsugi R."/>
            <person name="Schlapbach R."/>
            <person name="Sreeman S.M."/>
            <person name="Shimizu K.K."/>
        </authorList>
    </citation>
    <scope>NUCLEOTIDE SEQUENCE</scope>
</reference>
<feature type="compositionally biased region" description="Gly residues" evidence="1">
    <location>
        <begin position="49"/>
        <end position="61"/>
    </location>
</feature>